<dbReference type="InterPro" id="IPR009045">
    <property type="entry name" value="Zn_M74/Hedgehog-like"/>
</dbReference>
<keyword evidence="1" id="KW-0175">Coiled coil</keyword>
<reference evidence="3 4" key="1">
    <citation type="submission" date="2016-10" db="EMBL/GenBank/DDBJ databases">
        <authorList>
            <person name="de Groot N.N."/>
        </authorList>
    </citation>
    <scope>NUCLEOTIDE SEQUENCE [LARGE SCALE GENOMIC DNA]</scope>
    <source>
        <strain evidence="3 4">DSM 25294</strain>
    </source>
</reference>
<dbReference type="Pfam" id="PF13539">
    <property type="entry name" value="Peptidase_M15_4"/>
    <property type="match status" value="1"/>
</dbReference>
<dbReference type="SUPFAM" id="SSF55166">
    <property type="entry name" value="Hedgehog/DD-peptidase"/>
    <property type="match status" value="1"/>
</dbReference>
<protein>
    <submittedName>
        <fullName evidence="3">D-alanyl-D-alanine carboxypeptidase</fullName>
    </submittedName>
</protein>
<accession>A0A1G8K7G1</accession>
<dbReference type="EMBL" id="FNEK01000002">
    <property type="protein sequence ID" value="SDI39364.1"/>
    <property type="molecule type" value="Genomic_DNA"/>
</dbReference>
<dbReference type="OrthoDB" id="9799970at2"/>
<dbReference type="AlphaFoldDB" id="A0A1G8K7G1"/>
<evidence type="ECO:0000313" key="3">
    <source>
        <dbReference type="EMBL" id="SDI39364.1"/>
    </source>
</evidence>
<dbReference type="Proteomes" id="UP000199382">
    <property type="component" value="Unassembled WGS sequence"/>
</dbReference>
<dbReference type="InterPro" id="IPR039561">
    <property type="entry name" value="Peptidase_M15C"/>
</dbReference>
<proteinExistence type="predicted"/>
<dbReference type="RefSeq" id="WP_093148466.1">
    <property type="nucleotide sequence ID" value="NZ_FNEK01000002.1"/>
</dbReference>
<feature type="coiled-coil region" evidence="1">
    <location>
        <begin position="61"/>
        <end position="95"/>
    </location>
</feature>
<keyword evidence="3" id="KW-0645">Protease</keyword>
<keyword evidence="3" id="KW-0378">Hydrolase</keyword>
<feature type="domain" description="Peptidase M15C" evidence="2">
    <location>
        <begin position="220"/>
        <end position="281"/>
    </location>
</feature>
<dbReference type="Gene3D" id="3.30.1380.10">
    <property type="match status" value="1"/>
</dbReference>
<dbReference type="GO" id="GO:0004180">
    <property type="term" value="F:carboxypeptidase activity"/>
    <property type="evidence" value="ECO:0007669"/>
    <property type="project" value="UniProtKB-KW"/>
</dbReference>
<organism evidence="3 4">
    <name type="scientific">Aliiruegeria lutimaris</name>
    <dbReference type="NCBI Taxonomy" id="571298"/>
    <lineage>
        <taxon>Bacteria</taxon>
        <taxon>Pseudomonadati</taxon>
        <taxon>Pseudomonadota</taxon>
        <taxon>Alphaproteobacteria</taxon>
        <taxon>Rhodobacterales</taxon>
        <taxon>Roseobacteraceae</taxon>
        <taxon>Aliiruegeria</taxon>
    </lineage>
</organism>
<gene>
    <name evidence="3" type="ORF">SAMN04488026_1002168</name>
</gene>
<evidence type="ECO:0000256" key="1">
    <source>
        <dbReference type="SAM" id="Coils"/>
    </source>
</evidence>
<sequence>MRLLPAIIIAVALLIAPVLWIVLPKAFSGRPQILGPDADMRSIVIAIEDIILENMDRENTVFELQDSVEALNDSIQKLNMRVQKLEAELAQAIMFGGRTSSGQGGSRAPIGEMSASDYTQVVEWIDRTAFNKPLTVASPRFLSDLLGPPRQVLTDDCQPMQNPDLNSKLRVEQVGPIRVQMLEPAIESLRRVFAEVEKVDPKLHDMIQTAGSLCVRRIRGSTSVSTHSFGLSVDLKIGDRLDAFTDGTTQLGLTIMADFFHEEGWIWGAGFRREDSMHFEVSKEKVLEWREAGLL</sequence>
<keyword evidence="3" id="KW-0121">Carboxypeptidase</keyword>
<evidence type="ECO:0000313" key="4">
    <source>
        <dbReference type="Proteomes" id="UP000199382"/>
    </source>
</evidence>
<name>A0A1G8K7G1_9RHOB</name>
<keyword evidence="4" id="KW-1185">Reference proteome</keyword>
<evidence type="ECO:0000259" key="2">
    <source>
        <dbReference type="Pfam" id="PF13539"/>
    </source>
</evidence>
<dbReference type="STRING" id="571298.SAMN04488026_1002168"/>